<organism evidence="2 3">
    <name type="scientific">Streptomyces capoamus</name>
    <dbReference type="NCBI Taxonomy" id="68183"/>
    <lineage>
        <taxon>Bacteria</taxon>
        <taxon>Bacillati</taxon>
        <taxon>Actinomycetota</taxon>
        <taxon>Actinomycetes</taxon>
        <taxon>Kitasatosporales</taxon>
        <taxon>Streptomycetaceae</taxon>
        <taxon>Streptomyces</taxon>
    </lineage>
</organism>
<protein>
    <submittedName>
        <fullName evidence="2">Uncharacterized protein</fullName>
    </submittedName>
</protein>
<dbReference type="EMBL" id="BNBF01000033">
    <property type="protein sequence ID" value="GHG73713.1"/>
    <property type="molecule type" value="Genomic_DNA"/>
</dbReference>
<evidence type="ECO:0000313" key="3">
    <source>
        <dbReference type="Proteomes" id="UP000619355"/>
    </source>
</evidence>
<accession>A0A919F2R7</accession>
<comment type="caution">
    <text evidence="2">The sequence shown here is derived from an EMBL/GenBank/DDBJ whole genome shotgun (WGS) entry which is preliminary data.</text>
</comment>
<evidence type="ECO:0000256" key="1">
    <source>
        <dbReference type="SAM" id="Phobius"/>
    </source>
</evidence>
<dbReference type="AlphaFoldDB" id="A0A919F2R7"/>
<keyword evidence="1" id="KW-1133">Transmembrane helix</keyword>
<feature type="transmembrane region" description="Helical" evidence="1">
    <location>
        <begin position="108"/>
        <end position="130"/>
    </location>
</feature>
<sequence>MRMCGHLGVSTMELMVKIDGLSHAPRWAVLAAHTVPLVTLPSGLWRIAQVAGLPVAEQLGRNGREAFVAVSLTLMTEGLALLTVGLVRPWGEVAPRWLPLIGGRRVHPLAAVVPAMLGAAVLCTIVGWFACTQAAGLIGRVTQTPAQQVLLVACYSPLLAWAPLLAATTLAYYRRRTAVR</sequence>
<gene>
    <name evidence="2" type="ORF">GCM10018980_70250</name>
</gene>
<keyword evidence="3" id="KW-1185">Reference proteome</keyword>
<name>A0A919F2R7_9ACTN</name>
<evidence type="ECO:0000313" key="2">
    <source>
        <dbReference type="EMBL" id="GHG73713.1"/>
    </source>
</evidence>
<keyword evidence="1" id="KW-0812">Transmembrane</keyword>
<dbReference type="Proteomes" id="UP000619355">
    <property type="component" value="Unassembled WGS sequence"/>
</dbReference>
<feature type="transmembrane region" description="Helical" evidence="1">
    <location>
        <begin position="150"/>
        <end position="173"/>
    </location>
</feature>
<keyword evidence="1" id="KW-0472">Membrane</keyword>
<proteinExistence type="predicted"/>
<feature type="transmembrane region" description="Helical" evidence="1">
    <location>
        <begin position="67"/>
        <end position="87"/>
    </location>
</feature>
<reference evidence="3" key="1">
    <citation type="journal article" date="2019" name="Int. J. Syst. Evol. Microbiol.">
        <title>The Global Catalogue of Microorganisms (GCM) 10K type strain sequencing project: providing services to taxonomists for standard genome sequencing and annotation.</title>
        <authorList>
            <consortium name="The Broad Institute Genomics Platform"/>
            <consortium name="The Broad Institute Genome Sequencing Center for Infectious Disease"/>
            <person name="Wu L."/>
            <person name="Ma J."/>
        </authorList>
    </citation>
    <scope>NUCLEOTIDE SEQUENCE [LARGE SCALE GENOMIC DNA]</scope>
    <source>
        <strain evidence="3">JCM 4253</strain>
    </source>
</reference>